<dbReference type="GO" id="GO:0008168">
    <property type="term" value="F:methyltransferase activity"/>
    <property type="evidence" value="ECO:0007669"/>
    <property type="project" value="UniProtKB-KW"/>
</dbReference>
<dbReference type="EMBL" id="CP017831">
    <property type="protein sequence ID" value="AOZ95279.1"/>
    <property type="molecule type" value="Genomic_DNA"/>
</dbReference>
<keyword evidence="3 5" id="KW-1133">Transmembrane helix</keyword>
<keyword evidence="2 5" id="KW-0812">Transmembrane</keyword>
<evidence type="ECO:0000256" key="5">
    <source>
        <dbReference type="SAM" id="Phobius"/>
    </source>
</evidence>
<reference evidence="7" key="1">
    <citation type="submission" date="2016-10" db="EMBL/GenBank/DDBJ databases">
        <title>The complete genome sequence of the rumen bacterium Butyrivibrio hungatei MB2003.</title>
        <authorList>
            <person name="Palevich N."/>
            <person name="Kelly W.J."/>
            <person name="Leahy S.C."/>
            <person name="Altermann E."/>
            <person name="Rakonjac J."/>
            <person name="Attwood G.T."/>
        </authorList>
    </citation>
    <scope>NUCLEOTIDE SEQUENCE [LARGE SCALE GENOMIC DNA]</scope>
    <source>
        <strain evidence="7">MB2003</strain>
    </source>
</reference>
<feature type="transmembrane region" description="Helical" evidence="5">
    <location>
        <begin position="247"/>
        <end position="267"/>
    </location>
</feature>
<evidence type="ECO:0000313" key="7">
    <source>
        <dbReference type="Proteomes" id="UP000179284"/>
    </source>
</evidence>
<feature type="transmembrane region" description="Helical" evidence="5">
    <location>
        <begin position="273"/>
        <end position="295"/>
    </location>
</feature>
<keyword evidence="4 5" id="KW-0472">Membrane</keyword>
<feature type="transmembrane region" description="Helical" evidence="5">
    <location>
        <begin position="179"/>
        <end position="195"/>
    </location>
</feature>
<name>A0A1D9NYA0_9FIRM</name>
<keyword evidence="6" id="KW-0489">Methyltransferase</keyword>
<organism evidence="6 7">
    <name type="scientific">Butyrivibrio hungatei</name>
    <dbReference type="NCBI Taxonomy" id="185008"/>
    <lineage>
        <taxon>Bacteria</taxon>
        <taxon>Bacillati</taxon>
        <taxon>Bacillota</taxon>
        <taxon>Clostridia</taxon>
        <taxon>Lachnospirales</taxon>
        <taxon>Lachnospiraceae</taxon>
        <taxon>Butyrivibrio</taxon>
    </lineage>
</organism>
<dbReference type="RefSeq" id="WP_071175080.1">
    <property type="nucleotide sequence ID" value="NZ_CP017831.1"/>
</dbReference>
<protein>
    <submittedName>
        <fullName evidence="6">Phospholipid methyltransferase family protein</fullName>
    </submittedName>
</protein>
<dbReference type="AlphaFoldDB" id="A0A1D9NYA0"/>
<comment type="subcellular location">
    <subcellularLocation>
        <location evidence="1">Endomembrane system</location>
        <topology evidence="1">Multi-pass membrane protein</topology>
    </subcellularLocation>
</comment>
<dbReference type="KEGG" id="bhu:bhn_I0244"/>
<evidence type="ECO:0000256" key="2">
    <source>
        <dbReference type="ARBA" id="ARBA00022692"/>
    </source>
</evidence>
<dbReference type="Gene3D" id="1.20.120.1630">
    <property type="match status" value="1"/>
</dbReference>
<dbReference type="Proteomes" id="UP000179284">
    <property type="component" value="Chromosome I"/>
</dbReference>
<evidence type="ECO:0000256" key="3">
    <source>
        <dbReference type="ARBA" id="ARBA00022989"/>
    </source>
</evidence>
<sequence>MLKNYMKEGQKLPLFGVGPYIVYGIAMVNVIGIILLGYVLKIGILYDPWILIFRVVGTLLIIIGIGVWYIGAVRSDMDDSITENRLQTNGIYSWVRNPMYSGWWFALSGITLMWHNAWLLLFPIVDWIIMTVALIKTEEKWLLDLYGEEYAEYKKNVNRCIPWKPGIGIYRTEISTAKWMIYDLLGNAGWIIWIVCTVKCLRQEANMYAVLSVIVAIFMMIGVLELISERVAGLNRILTATRLHRGFGALSLGGLVGIPISIYGILSNTDYGLSLWMLTGAVLCALFAGLIFVTFKREE</sequence>
<feature type="transmembrane region" description="Helical" evidence="5">
    <location>
        <begin position="20"/>
        <end position="39"/>
    </location>
</feature>
<dbReference type="GO" id="GO:0032259">
    <property type="term" value="P:methylation"/>
    <property type="evidence" value="ECO:0007669"/>
    <property type="project" value="UniProtKB-KW"/>
</dbReference>
<dbReference type="Pfam" id="PF04191">
    <property type="entry name" value="PEMT"/>
    <property type="match status" value="1"/>
</dbReference>
<keyword evidence="7" id="KW-1185">Reference proteome</keyword>
<feature type="transmembrane region" description="Helical" evidence="5">
    <location>
        <begin position="51"/>
        <end position="70"/>
    </location>
</feature>
<feature type="transmembrane region" description="Helical" evidence="5">
    <location>
        <begin position="207"/>
        <end position="227"/>
    </location>
</feature>
<feature type="transmembrane region" description="Helical" evidence="5">
    <location>
        <begin position="102"/>
        <end position="135"/>
    </location>
</feature>
<accession>A0A1D9NYA0</accession>
<dbReference type="OrthoDB" id="272002at2"/>
<dbReference type="InterPro" id="IPR007318">
    <property type="entry name" value="Phopholipid_MeTrfase"/>
</dbReference>
<keyword evidence="6" id="KW-0808">Transferase</keyword>
<evidence type="ECO:0000313" key="6">
    <source>
        <dbReference type="EMBL" id="AOZ95279.1"/>
    </source>
</evidence>
<evidence type="ECO:0000256" key="1">
    <source>
        <dbReference type="ARBA" id="ARBA00004127"/>
    </source>
</evidence>
<evidence type="ECO:0000256" key="4">
    <source>
        <dbReference type="ARBA" id="ARBA00023136"/>
    </source>
</evidence>
<proteinExistence type="predicted"/>
<gene>
    <name evidence="6" type="ORF">bhn_I0244</name>
</gene>
<dbReference type="GO" id="GO:0012505">
    <property type="term" value="C:endomembrane system"/>
    <property type="evidence" value="ECO:0007669"/>
    <property type="project" value="UniProtKB-SubCell"/>
</dbReference>
<dbReference type="PANTHER" id="PTHR12714">
    <property type="entry name" value="PROTEIN-S ISOPRENYLCYSTEINE O-METHYLTRANSFERASE"/>
    <property type="match status" value="1"/>
</dbReference>
<dbReference type="PANTHER" id="PTHR12714:SF9">
    <property type="entry name" value="PROTEIN-S-ISOPRENYLCYSTEINE O-METHYLTRANSFERASE"/>
    <property type="match status" value="1"/>
</dbReference>